<gene>
    <name evidence="2" type="ORF">EJQ19_00870</name>
</gene>
<dbReference type="AlphaFoldDB" id="A0A3S0IF57"/>
<feature type="region of interest" description="Disordered" evidence="1">
    <location>
        <begin position="58"/>
        <end position="84"/>
    </location>
</feature>
<evidence type="ECO:0000313" key="2">
    <source>
        <dbReference type="EMBL" id="RTE11606.1"/>
    </source>
</evidence>
<evidence type="ECO:0000313" key="3">
    <source>
        <dbReference type="Proteomes" id="UP000276128"/>
    </source>
</evidence>
<reference evidence="2 3" key="1">
    <citation type="submission" date="2018-12" db="EMBL/GenBank/DDBJ databases">
        <title>Bacillus ochoae sp. nov., Paenibacillus whitsoniae sp. nov., Paenibacillus spiritus sp. nov. Isolated from the Mars Exploration Rover during spacecraft assembly.</title>
        <authorList>
            <person name="Seuylemezian A."/>
            <person name="Vaishampayan P."/>
        </authorList>
    </citation>
    <scope>NUCLEOTIDE SEQUENCE [LARGE SCALE GENOMIC DNA]</scope>
    <source>
        <strain evidence="2 3">MER 54</strain>
    </source>
</reference>
<organism evidence="2 3">
    <name type="scientific">Paenibacillus whitsoniae</name>
    <dbReference type="NCBI Taxonomy" id="2496558"/>
    <lineage>
        <taxon>Bacteria</taxon>
        <taxon>Bacillati</taxon>
        <taxon>Bacillota</taxon>
        <taxon>Bacilli</taxon>
        <taxon>Bacillales</taxon>
        <taxon>Paenibacillaceae</taxon>
        <taxon>Paenibacillus</taxon>
    </lineage>
</organism>
<evidence type="ECO:0000256" key="1">
    <source>
        <dbReference type="SAM" id="MobiDB-lite"/>
    </source>
</evidence>
<dbReference type="OrthoDB" id="2932110at2"/>
<accession>A0A3S0IF57</accession>
<dbReference type="RefSeq" id="WP_126139325.1">
    <property type="nucleotide sequence ID" value="NZ_RXHU01000005.1"/>
</dbReference>
<dbReference type="Proteomes" id="UP000276128">
    <property type="component" value="Unassembled WGS sequence"/>
</dbReference>
<feature type="compositionally biased region" description="Polar residues" evidence="1">
    <location>
        <begin position="1"/>
        <end position="23"/>
    </location>
</feature>
<sequence>MSQQDSSLQAQNPISSAQNSVENAHNAVSHALSHPTAQTEVEALNAIEQANNALVQLNDQSDRPEVQQANEALDEEVNRLNNLQ</sequence>
<dbReference type="EMBL" id="RXHU01000005">
    <property type="protein sequence ID" value="RTE11606.1"/>
    <property type="molecule type" value="Genomic_DNA"/>
</dbReference>
<proteinExistence type="predicted"/>
<keyword evidence="3" id="KW-1185">Reference proteome</keyword>
<comment type="caution">
    <text evidence="2">The sequence shown here is derived from an EMBL/GenBank/DDBJ whole genome shotgun (WGS) entry which is preliminary data.</text>
</comment>
<protein>
    <submittedName>
        <fullName evidence="2">Uncharacterized protein</fullName>
    </submittedName>
</protein>
<feature type="region of interest" description="Disordered" evidence="1">
    <location>
        <begin position="1"/>
        <end position="40"/>
    </location>
</feature>
<name>A0A3S0IF57_9BACL</name>